<feature type="region of interest" description="Disordered" evidence="1">
    <location>
        <begin position="156"/>
        <end position="196"/>
    </location>
</feature>
<proteinExistence type="predicted"/>
<dbReference type="Proteomes" id="UP001319827">
    <property type="component" value="Chromosome"/>
</dbReference>
<protein>
    <recommendedName>
        <fullName evidence="3">Transglutaminase-like domain-containing protein</fullName>
    </recommendedName>
</protein>
<keyword evidence="5" id="KW-1185">Reference proteome</keyword>
<dbReference type="Pfam" id="PF01841">
    <property type="entry name" value="Transglut_core"/>
    <property type="match status" value="1"/>
</dbReference>
<dbReference type="EMBL" id="AP024355">
    <property type="protein sequence ID" value="BCR06065.1"/>
    <property type="molecule type" value="Genomic_DNA"/>
</dbReference>
<keyword evidence="2" id="KW-0472">Membrane</keyword>
<gene>
    <name evidence="4" type="ORF">DESUT3_31340</name>
</gene>
<dbReference type="InterPro" id="IPR002931">
    <property type="entry name" value="Transglutaminase-like"/>
</dbReference>
<feature type="transmembrane region" description="Helical" evidence="2">
    <location>
        <begin position="894"/>
        <end position="916"/>
    </location>
</feature>
<evidence type="ECO:0000313" key="5">
    <source>
        <dbReference type="Proteomes" id="UP001319827"/>
    </source>
</evidence>
<reference evidence="4 5" key="1">
    <citation type="journal article" date="2016" name="C (Basel)">
        <title>Selective Growth of and Electricity Production by Marine Exoelectrogenic Bacteria in Self-Aggregated Hydrogel of Microbially Reduced Graphene Oxide.</title>
        <authorList>
            <person name="Yoshida N."/>
            <person name="Goto Y."/>
            <person name="Miyata Y."/>
        </authorList>
    </citation>
    <scope>NUCLEOTIDE SEQUENCE [LARGE SCALE GENOMIC DNA]</scope>
    <source>
        <strain evidence="4 5">NIT-T3</strain>
    </source>
</reference>
<organism evidence="4 5">
    <name type="scientific">Desulfuromonas versatilis</name>
    <dbReference type="NCBI Taxonomy" id="2802975"/>
    <lineage>
        <taxon>Bacteria</taxon>
        <taxon>Pseudomonadati</taxon>
        <taxon>Thermodesulfobacteriota</taxon>
        <taxon>Desulfuromonadia</taxon>
        <taxon>Desulfuromonadales</taxon>
        <taxon>Desulfuromonadaceae</taxon>
        <taxon>Desulfuromonas</taxon>
    </lineage>
</organism>
<feature type="transmembrane region" description="Helical" evidence="2">
    <location>
        <begin position="928"/>
        <end position="951"/>
    </location>
</feature>
<evidence type="ECO:0000256" key="2">
    <source>
        <dbReference type="SAM" id="Phobius"/>
    </source>
</evidence>
<dbReference type="SUPFAM" id="SSF54001">
    <property type="entry name" value="Cysteine proteinases"/>
    <property type="match status" value="1"/>
</dbReference>
<reference evidence="4 5" key="2">
    <citation type="journal article" date="2021" name="Int. J. Syst. Evol. Microbiol.">
        <title>Isolation and Polyphasic Characterization of Desulfuromonas versatilis sp. Nov., an Electrogenic Bacteria Capable of Versatile Metabolism Isolated from a Graphene Oxide-Reducing Enrichment Culture.</title>
        <authorList>
            <person name="Xie L."/>
            <person name="Yoshida N."/>
            <person name="Ishii S."/>
            <person name="Meng L."/>
        </authorList>
    </citation>
    <scope>NUCLEOTIDE SEQUENCE [LARGE SCALE GENOMIC DNA]</scope>
    <source>
        <strain evidence="4 5">NIT-T3</strain>
    </source>
</reference>
<feature type="domain" description="Transglutaminase-like" evidence="3">
    <location>
        <begin position="236"/>
        <end position="388"/>
    </location>
</feature>
<dbReference type="Gene3D" id="3.10.620.30">
    <property type="match status" value="1"/>
</dbReference>
<evidence type="ECO:0000256" key="1">
    <source>
        <dbReference type="SAM" id="MobiDB-lite"/>
    </source>
</evidence>
<feature type="compositionally biased region" description="Basic and acidic residues" evidence="1">
    <location>
        <begin position="184"/>
        <end position="196"/>
    </location>
</feature>
<name>A0ABM8HST8_9BACT</name>
<dbReference type="InterPro" id="IPR038765">
    <property type="entry name" value="Papain-like_cys_pep_sf"/>
</dbReference>
<evidence type="ECO:0000259" key="3">
    <source>
        <dbReference type="Pfam" id="PF01841"/>
    </source>
</evidence>
<keyword evidence="2" id="KW-1133">Transmembrane helix</keyword>
<dbReference type="PANTHER" id="PTHR33490">
    <property type="entry name" value="BLR5614 PROTEIN-RELATED"/>
    <property type="match status" value="1"/>
</dbReference>
<keyword evidence="2" id="KW-0812">Transmembrane</keyword>
<sequence length="1024" mass="111093">MFSRFVRITAAVVVCFFTWTSGGLFGVAHAAQDLAKRGEGKGHELKSPISAEEQFSMLTEGLESVLTDPAMEVAGKKQRLKERKGEIDVLDAEVRKQFAETEKRLKEAGLPAEILERHVRFVKHYDENLKELKGNLDRIEKAKDKKEAEAAIEKAEKHLKKAKAPSRHTPFDPNNLPNRQPKGPKREPRMKKEEFEQDLKKDANAWMNQKRVLVASTGSLAGLLAPENLAETIEVQLAPEIRNKALELEKNPVKIYEWVRHNIEFVPTWGSIQGAQMTLETKQGNAFDTASLLIALLRAAGIEARYVTGTVELPIDKVMNWVGGFTDPMAALDFMSSGGIPTKGLVAGGKIVAARFEHVWVEAHIDYLPSRGAKHVEGAGDTWVSLDPSYKQYDYTEGLDLKSAVPFDAQTFLDQVNATATVNESQGYATGVNSLLVQQSLQDYQAQFQNYLQQNHPDATVGDVLGRKDVVKQELPYLLGTLPYRTAVKGATFAAIPDGLRHKLSFRVESEAVNVSYFDPDAPAEVDNSLRLTKSLPELAGKKITLSYSPATPQDEAVINSYLPKPHADGSPIRPSELPSSLPAYLINVKPELRIDGQLLATGAALGLGGTNIFTMTFFDPAYGASQITNYIDAGVFQSIGLNLGRISPHQLTALKASLEAIKAKLEGQNFAGLTKDELVGDLLYATTIAYHAELGALNTLSARTMGVNALSLPSETIFATKLKVLTLWGIPRFVQPGGLNMDADYLIQVAKAKDGNNDTVKQYMLGSGMTSSALEHKVPEVLFSTPGNPVQAISTVKALKIANDQGIPIFTVNQANIATVLPQLQIDQQVKNDIQNAVNAGNEVTVSKGNISSNGWTGCGYIITAPETGAGAYMITGGGNGADVQALLLLGEILLYCLAAAGAVAIALLAIIFAGVPGAFAATLPTFASGIAAIVEAYTAITLTISSLIYSLPEVAIIIGETYFSLQIGLTMTGLLPGGPVEWWLLVTAIRINLYYYFKRFVYYLKNHGLFLVGAVERYEFIV</sequence>
<accession>A0ABM8HST8</accession>
<evidence type="ECO:0000313" key="4">
    <source>
        <dbReference type="EMBL" id="BCR06065.1"/>
    </source>
</evidence>
<feature type="compositionally biased region" description="Basic residues" evidence="1">
    <location>
        <begin position="157"/>
        <end position="166"/>
    </location>
</feature>